<dbReference type="RefSeq" id="XP_021879242.1">
    <property type="nucleotide sequence ID" value="XM_022026690.1"/>
</dbReference>
<dbReference type="GO" id="GO:0140268">
    <property type="term" value="C:endoplasmic reticulum-plasma membrane contact site"/>
    <property type="evidence" value="ECO:0007669"/>
    <property type="project" value="TreeGrafter"/>
</dbReference>
<protein>
    <recommendedName>
        <fullName evidence="1">GRAM domain-containing protein</fullName>
    </recommendedName>
</protein>
<feature type="domain" description="GRAM" evidence="1">
    <location>
        <begin position="119"/>
        <end position="190"/>
    </location>
</feature>
<dbReference type="Proteomes" id="UP000193648">
    <property type="component" value="Unassembled WGS sequence"/>
</dbReference>
<dbReference type="GO" id="GO:0005886">
    <property type="term" value="C:plasma membrane"/>
    <property type="evidence" value="ECO:0007669"/>
    <property type="project" value="TreeGrafter"/>
</dbReference>
<organism evidence="2 3">
    <name type="scientific">Lobosporangium transversale</name>
    <dbReference type="NCBI Taxonomy" id="64571"/>
    <lineage>
        <taxon>Eukaryota</taxon>
        <taxon>Fungi</taxon>
        <taxon>Fungi incertae sedis</taxon>
        <taxon>Mucoromycota</taxon>
        <taxon>Mortierellomycotina</taxon>
        <taxon>Mortierellomycetes</taxon>
        <taxon>Mortierellales</taxon>
        <taxon>Mortierellaceae</taxon>
        <taxon>Lobosporangium</taxon>
    </lineage>
</organism>
<comment type="caution">
    <text evidence="2">The sequence shown here is derived from an EMBL/GenBank/DDBJ whole genome shotgun (WGS) entry which is preliminary data.</text>
</comment>
<dbReference type="InterPro" id="IPR004182">
    <property type="entry name" value="GRAM"/>
</dbReference>
<gene>
    <name evidence="2" type="ORF">BCR41DRAFT_372510</name>
</gene>
<dbReference type="GeneID" id="33568533"/>
<dbReference type="Gene3D" id="2.30.29.30">
    <property type="entry name" value="Pleckstrin-homology domain (PH domain)/Phosphotyrosine-binding domain (PTB)"/>
    <property type="match status" value="1"/>
</dbReference>
<dbReference type="EMBL" id="MCFF01000031">
    <property type="protein sequence ID" value="ORZ10335.1"/>
    <property type="molecule type" value="Genomic_DNA"/>
</dbReference>
<evidence type="ECO:0000259" key="1">
    <source>
        <dbReference type="SMART" id="SM00568"/>
    </source>
</evidence>
<dbReference type="GO" id="GO:0032366">
    <property type="term" value="P:intracellular sterol transport"/>
    <property type="evidence" value="ECO:0007669"/>
    <property type="project" value="TreeGrafter"/>
</dbReference>
<dbReference type="InterPro" id="IPR011993">
    <property type="entry name" value="PH-like_dom_sf"/>
</dbReference>
<dbReference type="GO" id="GO:0120015">
    <property type="term" value="F:sterol transfer activity"/>
    <property type="evidence" value="ECO:0007669"/>
    <property type="project" value="TreeGrafter"/>
</dbReference>
<dbReference type="GO" id="GO:0032934">
    <property type="term" value="F:sterol binding"/>
    <property type="evidence" value="ECO:0007669"/>
    <property type="project" value="TreeGrafter"/>
</dbReference>
<accession>A0A1Y2GKS0</accession>
<proteinExistence type="predicted"/>
<dbReference type="InParanoid" id="A0A1Y2GKS0"/>
<evidence type="ECO:0000313" key="2">
    <source>
        <dbReference type="EMBL" id="ORZ10335.1"/>
    </source>
</evidence>
<dbReference type="SMART" id="SM00568">
    <property type="entry name" value="GRAM"/>
    <property type="match status" value="1"/>
</dbReference>
<dbReference type="STRING" id="64571.A0A1Y2GKS0"/>
<dbReference type="GO" id="GO:0032541">
    <property type="term" value="C:cortical endoplasmic reticulum"/>
    <property type="evidence" value="ECO:0007669"/>
    <property type="project" value="TreeGrafter"/>
</dbReference>
<reference evidence="2 3" key="1">
    <citation type="submission" date="2016-07" db="EMBL/GenBank/DDBJ databases">
        <title>Pervasive Adenine N6-methylation of Active Genes in Fungi.</title>
        <authorList>
            <consortium name="DOE Joint Genome Institute"/>
            <person name="Mondo S.J."/>
            <person name="Dannebaum R.O."/>
            <person name="Kuo R.C."/>
            <person name="Labutti K."/>
            <person name="Haridas S."/>
            <person name="Kuo A."/>
            <person name="Salamov A."/>
            <person name="Ahrendt S.R."/>
            <person name="Lipzen A."/>
            <person name="Sullivan W."/>
            <person name="Andreopoulos W.B."/>
            <person name="Clum A."/>
            <person name="Lindquist E."/>
            <person name="Daum C."/>
            <person name="Ramamoorthy G.K."/>
            <person name="Gryganskyi A."/>
            <person name="Culley D."/>
            <person name="Magnuson J.K."/>
            <person name="James T.Y."/>
            <person name="O'Malley M.A."/>
            <person name="Stajich J.E."/>
            <person name="Spatafora J.W."/>
            <person name="Visel A."/>
            <person name="Grigoriev I.V."/>
        </authorList>
    </citation>
    <scope>NUCLEOTIDE SEQUENCE [LARGE SCALE GENOMIC DNA]</scope>
    <source>
        <strain evidence="2 3">NRRL 3116</strain>
    </source>
</reference>
<dbReference type="AlphaFoldDB" id="A0A1Y2GKS0"/>
<dbReference type="InterPro" id="IPR051482">
    <property type="entry name" value="Cholesterol_transport"/>
</dbReference>
<name>A0A1Y2GKS0_9FUNG</name>
<dbReference type="GO" id="GO:0005739">
    <property type="term" value="C:mitochondrion"/>
    <property type="evidence" value="ECO:0007669"/>
    <property type="project" value="TreeGrafter"/>
</dbReference>
<dbReference type="GO" id="GO:0005789">
    <property type="term" value="C:endoplasmic reticulum membrane"/>
    <property type="evidence" value="ECO:0007669"/>
    <property type="project" value="TreeGrafter"/>
</dbReference>
<keyword evidence="3" id="KW-1185">Reference proteome</keyword>
<sequence length="323" mass="35705">MGVHDRSISSVDFPESVTILQSTPIPVPVPRSRSDRRPAFTLGLPWRPQSEYSVTSATASSSAGLRTGLTKAQRRFIKSFPELADLVVVPSAYCAPCLAAPSQTSPPSSSFATAISTPSDYSSTVSPSTLALSSCPRHFDDFACALEREILWQGTLYVTATHVCFYGKHFGRTVRVMVDYRDLISVDKEKKMGVFPSSIRIRVRTPLTATASLSTTEVPTFSQDPMTNTEGDSSIKDYVFTSLMSREQAYAIMERNWAIHRQVIQTLSSTEYESSQMVEETTTVLEKDTTDTGTGMFESKKEHGLIAIERKLFVFIIIIIIVI</sequence>
<evidence type="ECO:0000313" key="3">
    <source>
        <dbReference type="Proteomes" id="UP000193648"/>
    </source>
</evidence>
<dbReference type="OrthoDB" id="2162691at2759"/>
<dbReference type="PANTHER" id="PTHR23319:SF4">
    <property type="entry name" value="GRAM DOMAIN CONTAINING 1B, ISOFORM E"/>
    <property type="match status" value="1"/>
</dbReference>
<dbReference type="PANTHER" id="PTHR23319">
    <property type="entry name" value="GRAM DOMAIN CONTAINING 1B, ISOFORM E"/>
    <property type="match status" value="1"/>
</dbReference>
<dbReference type="Pfam" id="PF02893">
    <property type="entry name" value="GRAM"/>
    <property type="match status" value="1"/>
</dbReference>